<dbReference type="SUPFAM" id="SSF57701">
    <property type="entry name" value="Zn2/Cys6 DNA-binding domain"/>
    <property type="match status" value="1"/>
</dbReference>
<dbReference type="GO" id="GO:0008270">
    <property type="term" value="F:zinc ion binding"/>
    <property type="evidence" value="ECO:0007669"/>
    <property type="project" value="InterPro"/>
</dbReference>
<dbReference type="OrthoDB" id="5386330at2759"/>
<dbReference type="InterPro" id="IPR036864">
    <property type="entry name" value="Zn2-C6_fun-type_DNA-bd_sf"/>
</dbReference>
<accession>A0A9P4GNR0</accession>
<evidence type="ECO:0000256" key="1">
    <source>
        <dbReference type="ARBA" id="ARBA00004123"/>
    </source>
</evidence>
<organism evidence="5 6">
    <name type="scientific">Cucurbitaria berberidis CBS 394.84</name>
    <dbReference type="NCBI Taxonomy" id="1168544"/>
    <lineage>
        <taxon>Eukaryota</taxon>
        <taxon>Fungi</taxon>
        <taxon>Dikarya</taxon>
        <taxon>Ascomycota</taxon>
        <taxon>Pezizomycotina</taxon>
        <taxon>Dothideomycetes</taxon>
        <taxon>Pleosporomycetidae</taxon>
        <taxon>Pleosporales</taxon>
        <taxon>Pleosporineae</taxon>
        <taxon>Cucurbitariaceae</taxon>
        <taxon>Cucurbitaria</taxon>
    </lineage>
</organism>
<gene>
    <name evidence="5" type="ORF">K460DRAFT_304288</name>
</gene>
<dbReference type="PROSITE" id="PS50048">
    <property type="entry name" value="ZN2_CY6_FUNGAL_2"/>
    <property type="match status" value="1"/>
</dbReference>
<dbReference type="GO" id="GO:0045944">
    <property type="term" value="P:positive regulation of transcription by RNA polymerase II"/>
    <property type="evidence" value="ECO:0007669"/>
    <property type="project" value="TreeGrafter"/>
</dbReference>
<dbReference type="AlphaFoldDB" id="A0A9P4GNR0"/>
<keyword evidence="2" id="KW-0539">Nucleus</keyword>
<evidence type="ECO:0000313" key="6">
    <source>
        <dbReference type="Proteomes" id="UP000800039"/>
    </source>
</evidence>
<protein>
    <recommendedName>
        <fullName evidence="4">Zn(2)-C6 fungal-type domain-containing protein</fullName>
    </recommendedName>
</protein>
<dbReference type="Pfam" id="PF11951">
    <property type="entry name" value="Fungal_trans_2"/>
    <property type="match status" value="1"/>
</dbReference>
<keyword evidence="6" id="KW-1185">Reference proteome</keyword>
<proteinExistence type="predicted"/>
<evidence type="ECO:0000313" key="5">
    <source>
        <dbReference type="EMBL" id="KAF1848804.1"/>
    </source>
</evidence>
<dbReference type="CDD" id="cd00067">
    <property type="entry name" value="GAL4"/>
    <property type="match status" value="1"/>
</dbReference>
<name>A0A9P4GNR0_9PLEO</name>
<dbReference type="RefSeq" id="XP_040791367.1">
    <property type="nucleotide sequence ID" value="XM_040929972.1"/>
</dbReference>
<evidence type="ECO:0000259" key="4">
    <source>
        <dbReference type="PROSITE" id="PS50048"/>
    </source>
</evidence>
<evidence type="ECO:0000256" key="3">
    <source>
        <dbReference type="SAM" id="MobiDB-lite"/>
    </source>
</evidence>
<dbReference type="InterPro" id="IPR021858">
    <property type="entry name" value="Fun_TF"/>
</dbReference>
<dbReference type="SMART" id="SM00066">
    <property type="entry name" value="GAL4"/>
    <property type="match status" value="1"/>
</dbReference>
<dbReference type="PANTHER" id="PTHR37534:SF48">
    <property type="entry name" value="FINGER DOMAIN PROTEIN, PUTATIVE-RELATED"/>
    <property type="match status" value="1"/>
</dbReference>
<feature type="region of interest" description="Disordered" evidence="3">
    <location>
        <begin position="55"/>
        <end position="98"/>
    </location>
</feature>
<feature type="domain" description="Zn(2)-C6 fungal-type" evidence="4">
    <location>
        <begin position="13"/>
        <end position="41"/>
    </location>
</feature>
<comment type="subcellular location">
    <subcellularLocation>
        <location evidence="1">Nucleus</location>
    </subcellularLocation>
</comment>
<sequence length="597" mass="67803">MKQSESGKKATRQCWECLKRRLVCDHTLPHCKKCQKYGKECPGYNEQKPLQFVETGKVTSRRRKDCPPKTYTIPSPKADQLPQKEDPSEPLNSSSDNDAAVLVPIDLRSDVTGWELGNEAGWSYMTENHPDSTLWENTCRQAAEVNRLFGLGGRAKIEEVVAKRLHKEAAKMLRSEKEPLRTLERLLWVMHTHDVPTYDYLSNETSDVVQAVHYYNVRIHPEFKASGELAPNPALIFLPLHILHILPSTIHHILVCISLNYFIQCLPSGTDRSAVVTNRSKVYHHRGAAIRALSRYLETDKTRCSDFTITSILMFMSMDLQNPAMADWRSHASGMNRVIDMRGGFKNLMKQAPHLTPALVIYMIIVIIGNTCSPSWNQIDIDNSPSQTVEYVRETHSLIFPYILCPRELFVEVIRTNQLRKKASAAMKLCEIESNHVMEAYDLLARIKAFVPVDWAQPGAYYDEWLLIGTMFQSAVAIYCTMSLQSLTILPNSLEIDTIRSVQGDRLLKSLRAAVNVPRVMKFAVWPLVVSGVEAAYRDEAARNYVDSVLSDLSCVLRTNSPLKARAVLRRYWQKGVPGWDECFDRPETVLVATCMC</sequence>
<dbReference type="PANTHER" id="PTHR37534">
    <property type="entry name" value="TRANSCRIPTIONAL ACTIVATOR PROTEIN UGA3"/>
    <property type="match status" value="1"/>
</dbReference>
<dbReference type="GO" id="GO:0000981">
    <property type="term" value="F:DNA-binding transcription factor activity, RNA polymerase II-specific"/>
    <property type="evidence" value="ECO:0007669"/>
    <property type="project" value="InterPro"/>
</dbReference>
<dbReference type="InterPro" id="IPR001138">
    <property type="entry name" value="Zn2Cys6_DnaBD"/>
</dbReference>
<dbReference type="GO" id="GO:0000976">
    <property type="term" value="F:transcription cis-regulatory region binding"/>
    <property type="evidence" value="ECO:0007669"/>
    <property type="project" value="TreeGrafter"/>
</dbReference>
<dbReference type="EMBL" id="ML976615">
    <property type="protein sequence ID" value="KAF1848804.1"/>
    <property type="molecule type" value="Genomic_DNA"/>
</dbReference>
<evidence type="ECO:0000256" key="2">
    <source>
        <dbReference type="ARBA" id="ARBA00023242"/>
    </source>
</evidence>
<dbReference type="GO" id="GO:0005634">
    <property type="term" value="C:nucleus"/>
    <property type="evidence" value="ECO:0007669"/>
    <property type="project" value="UniProtKB-SubCell"/>
</dbReference>
<dbReference type="GeneID" id="63847224"/>
<dbReference type="Proteomes" id="UP000800039">
    <property type="component" value="Unassembled WGS sequence"/>
</dbReference>
<reference evidence="5" key="1">
    <citation type="submission" date="2020-01" db="EMBL/GenBank/DDBJ databases">
        <authorList>
            <consortium name="DOE Joint Genome Institute"/>
            <person name="Haridas S."/>
            <person name="Albert R."/>
            <person name="Binder M."/>
            <person name="Bloem J."/>
            <person name="Labutti K."/>
            <person name="Salamov A."/>
            <person name="Andreopoulos B."/>
            <person name="Baker S.E."/>
            <person name="Barry K."/>
            <person name="Bills G."/>
            <person name="Bluhm B.H."/>
            <person name="Cannon C."/>
            <person name="Castanera R."/>
            <person name="Culley D.E."/>
            <person name="Daum C."/>
            <person name="Ezra D."/>
            <person name="Gonzalez J.B."/>
            <person name="Henrissat B."/>
            <person name="Kuo A."/>
            <person name="Liang C."/>
            <person name="Lipzen A."/>
            <person name="Lutzoni F."/>
            <person name="Magnuson J."/>
            <person name="Mondo S."/>
            <person name="Nolan M."/>
            <person name="Ohm R."/>
            <person name="Pangilinan J."/>
            <person name="Park H.-J."/>
            <person name="Ramirez L."/>
            <person name="Alfaro M."/>
            <person name="Sun H."/>
            <person name="Tritt A."/>
            <person name="Yoshinaga Y."/>
            <person name="Zwiers L.-H."/>
            <person name="Turgeon B.G."/>
            <person name="Goodwin S.B."/>
            <person name="Spatafora J.W."/>
            <person name="Crous P.W."/>
            <person name="Grigoriev I.V."/>
        </authorList>
    </citation>
    <scope>NUCLEOTIDE SEQUENCE</scope>
    <source>
        <strain evidence="5">CBS 394.84</strain>
    </source>
</reference>
<dbReference type="Pfam" id="PF00172">
    <property type="entry name" value="Zn_clus"/>
    <property type="match status" value="1"/>
</dbReference>
<comment type="caution">
    <text evidence="5">The sequence shown here is derived from an EMBL/GenBank/DDBJ whole genome shotgun (WGS) entry which is preliminary data.</text>
</comment>